<dbReference type="GeneID" id="110692317"/>
<dbReference type="InterPro" id="IPR006566">
    <property type="entry name" value="FBD"/>
</dbReference>
<dbReference type="OMA" id="ANHMEIN"/>
<dbReference type="RefSeq" id="XP_021725016.1">
    <property type="nucleotide sequence ID" value="XM_021869324.1"/>
</dbReference>
<organism evidence="2 3">
    <name type="scientific">Chenopodium quinoa</name>
    <name type="common">Quinoa</name>
    <dbReference type="NCBI Taxonomy" id="63459"/>
    <lineage>
        <taxon>Eukaryota</taxon>
        <taxon>Viridiplantae</taxon>
        <taxon>Streptophyta</taxon>
        <taxon>Embryophyta</taxon>
        <taxon>Tracheophyta</taxon>
        <taxon>Spermatophyta</taxon>
        <taxon>Magnoliopsida</taxon>
        <taxon>eudicotyledons</taxon>
        <taxon>Gunneridae</taxon>
        <taxon>Pentapetalae</taxon>
        <taxon>Caryophyllales</taxon>
        <taxon>Chenopodiaceae</taxon>
        <taxon>Chenopodioideae</taxon>
        <taxon>Atripliceae</taxon>
        <taxon>Chenopodium</taxon>
    </lineage>
</organism>
<protein>
    <recommendedName>
        <fullName evidence="1">FBD domain-containing protein</fullName>
    </recommendedName>
</protein>
<dbReference type="SMART" id="SM00579">
    <property type="entry name" value="FBD"/>
    <property type="match status" value="1"/>
</dbReference>
<evidence type="ECO:0000259" key="1">
    <source>
        <dbReference type="SMART" id="SM00579"/>
    </source>
</evidence>
<dbReference type="EnsemblPlants" id="AUR62033271-RA">
    <property type="protein sequence ID" value="AUR62033271-RA:cds"/>
    <property type="gene ID" value="AUR62033271"/>
</dbReference>
<dbReference type="Gramene" id="AUR62033271-RA">
    <property type="protein sequence ID" value="AUR62033271-RA:cds"/>
    <property type="gene ID" value="AUR62033271"/>
</dbReference>
<reference evidence="2" key="1">
    <citation type="journal article" date="2017" name="Nature">
        <title>The genome of Chenopodium quinoa.</title>
        <authorList>
            <person name="Jarvis D.E."/>
            <person name="Ho Y.S."/>
            <person name="Lightfoot D.J."/>
            <person name="Schmoeckel S.M."/>
            <person name="Li B."/>
            <person name="Borm T.J.A."/>
            <person name="Ohyanagi H."/>
            <person name="Mineta K."/>
            <person name="Michell C.T."/>
            <person name="Saber N."/>
            <person name="Kharbatia N.M."/>
            <person name="Rupper R.R."/>
            <person name="Sharp A.R."/>
            <person name="Dally N."/>
            <person name="Boughton B.A."/>
            <person name="Woo Y.H."/>
            <person name="Gao G."/>
            <person name="Schijlen E.G.W.M."/>
            <person name="Guo X."/>
            <person name="Momin A.A."/>
            <person name="Negrao S."/>
            <person name="Al-Babili S."/>
            <person name="Gehring C."/>
            <person name="Roessner U."/>
            <person name="Jung C."/>
            <person name="Murphy K."/>
            <person name="Arold S.T."/>
            <person name="Gojobori T."/>
            <person name="van der Linden C.G."/>
            <person name="van Loo E.N."/>
            <person name="Jellen E.N."/>
            <person name="Maughan P.J."/>
            <person name="Tester M."/>
        </authorList>
    </citation>
    <scope>NUCLEOTIDE SEQUENCE [LARGE SCALE GENOMIC DNA]</scope>
    <source>
        <strain evidence="2">cv. PI 614886</strain>
    </source>
</reference>
<dbReference type="KEGG" id="cqi:110692317"/>
<name>A0A803MPS0_CHEQI</name>
<proteinExistence type="predicted"/>
<dbReference type="OrthoDB" id="1724982at2759"/>
<evidence type="ECO:0000313" key="3">
    <source>
        <dbReference type="Proteomes" id="UP000596660"/>
    </source>
</evidence>
<sequence length="178" mass="20171">MGNASYIERLETVKRLRSLQFRQLSFKTLNLMAPSIKFLAAGCNNKLTQTFNHLQKLCLTELDLDDFNVFRFTISMVQNCPYIKDLELSITPNKSILQHKFDYGNNNKLGHLAKAKITGITGSSVELKLIEYVLGISVVLEKLLLKCNDLDSTSELKVMRELLQLPRASTKAKILCFA</sequence>
<keyword evidence="3" id="KW-1185">Reference proteome</keyword>
<dbReference type="AlphaFoldDB" id="A0A803MPS0"/>
<reference evidence="2" key="2">
    <citation type="submission" date="2021-03" db="UniProtKB">
        <authorList>
            <consortium name="EnsemblPlants"/>
        </authorList>
    </citation>
    <scope>IDENTIFICATION</scope>
</reference>
<dbReference type="Proteomes" id="UP000596660">
    <property type="component" value="Unplaced"/>
</dbReference>
<accession>A0A803MPS0</accession>
<gene>
    <name evidence="2" type="primary">LOC110692317</name>
</gene>
<feature type="domain" description="FBD" evidence="1">
    <location>
        <begin position="106"/>
        <end position="177"/>
    </location>
</feature>
<evidence type="ECO:0000313" key="2">
    <source>
        <dbReference type="EnsemblPlants" id="AUR62033271-RA:cds"/>
    </source>
</evidence>